<reference evidence="1 2" key="1">
    <citation type="submission" date="2024-08" db="EMBL/GenBank/DDBJ databases">
        <authorList>
            <person name="Lu H."/>
        </authorList>
    </citation>
    <scope>NUCLEOTIDE SEQUENCE [LARGE SCALE GENOMIC DNA]</scope>
    <source>
        <strain evidence="1 2">LYH14W</strain>
    </source>
</reference>
<dbReference type="SUPFAM" id="SSF81301">
    <property type="entry name" value="Nucleotidyltransferase"/>
    <property type="match status" value="1"/>
</dbReference>
<proteinExistence type="predicted"/>
<dbReference type="Proteomes" id="UP001606210">
    <property type="component" value="Unassembled WGS sequence"/>
</dbReference>
<dbReference type="InterPro" id="IPR007344">
    <property type="entry name" value="GrpB/CoaE"/>
</dbReference>
<dbReference type="Gene3D" id="3.30.460.10">
    <property type="entry name" value="Beta Polymerase, domain 2"/>
    <property type="match status" value="1"/>
</dbReference>
<organism evidence="1 2">
    <name type="scientific">Pelomonas parva</name>
    <dbReference type="NCBI Taxonomy" id="3299032"/>
    <lineage>
        <taxon>Bacteria</taxon>
        <taxon>Pseudomonadati</taxon>
        <taxon>Pseudomonadota</taxon>
        <taxon>Betaproteobacteria</taxon>
        <taxon>Burkholderiales</taxon>
        <taxon>Sphaerotilaceae</taxon>
        <taxon>Roseateles</taxon>
    </lineage>
</organism>
<dbReference type="InterPro" id="IPR043519">
    <property type="entry name" value="NT_sf"/>
</dbReference>
<dbReference type="PANTHER" id="PTHR34822:SF1">
    <property type="entry name" value="GRPB FAMILY PROTEIN"/>
    <property type="match status" value="1"/>
</dbReference>
<sequence>MSEVLLVDADAGWPAQFDAVAQALREAFAGTACWVEHIGSTAVPGLCAKPVLDLLLGVTQLADIAPHREALAALGYRYRPEHEAQLPERRYFTRDAGPAQLRVHLHAVVRGSAFWRDQLAFRDALRADAALAARYAALKRELATRHAHDKAAYTEAKGPFVRAVLGAH</sequence>
<keyword evidence="2" id="KW-1185">Reference proteome</keyword>
<dbReference type="PANTHER" id="PTHR34822">
    <property type="entry name" value="GRPB DOMAIN PROTEIN (AFU_ORTHOLOGUE AFUA_1G01530)"/>
    <property type="match status" value="1"/>
</dbReference>
<comment type="caution">
    <text evidence="1">The sequence shown here is derived from an EMBL/GenBank/DDBJ whole genome shotgun (WGS) entry which is preliminary data.</text>
</comment>
<name>A0ABW7F6Z9_9BURK</name>
<protein>
    <submittedName>
        <fullName evidence="1">GrpB family protein</fullName>
    </submittedName>
</protein>
<accession>A0ABW7F6Z9</accession>
<dbReference type="RefSeq" id="WP_394480856.1">
    <property type="nucleotide sequence ID" value="NZ_JBIGHV010000006.1"/>
</dbReference>
<gene>
    <name evidence="1" type="ORF">ACG00Y_17100</name>
</gene>
<dbReference type="EMBL" id="JBIGHV010000006">
    <property type="protein sequence ID" value="MFG6431641.1"/>
    <property type="molecule type" value="Genomic_DNA"/>
</dbReference>
<evidence type="ECO:0000313" key="2">
    <source>
        <dbReference type="Proteomes" id="UP001606210"/>
    </source>
</evidence>
<dbReference type="Pfam" id="PF04229">
    <property type="entry name" value="GrpB"/>
    <property type="match status" value="1"/>
</dbReference>
<evidence type="ECO:0000313" key="1">
    <source>
        <dbReference type="EMBL" id="MFG6431641.1"/>
    </source>
</evidence>